<dbReference type="AlphaFoldDB" id="E9FZ65"/>
<dbReference type="KEGG" id="dpx:DAPPUDRAFT_312482"/>
<accession>E9FZ65</accession>
<protein>
    <submittedName>
        <fullName evidence="1">Uncharacterized protein</fullName>
    </submittedName>
</protein>
<reference evidence="1 2" key="1">
    <citation type="journal article" date="2011" name="Science">
        <title>The ecoresponsive genome of Daphnia pulex.</title>
        <authorList>
            <person name="Colbourne J.K."/>
            <person name="Pfrender M.E."/>
            <person name="Gilbert D."/>
            <person name="Thomas W.K."/>
            <person name="Tucker A."/>
            <person name="Oakley T.H."/>
            <person name="Tokishita S."/>
            <person name="Aerts A."/>
            <person name="Arnold G.J."/>
            <person name="Basu M.K."/>
            <person name="Bauer D.J."/>
            <person name="Caceres C.E."/>
            <person name="Carmel L."/>
            <person name="Casola C."/>
            <person name="Choi J.H."/>
            <person name="Detter J.C."/>
            <person name="Dong Q."/>
            <person name="Dusheyko S."/>
            <person name="Eads B.D."/>
            <person name="Frohlich T."/>
            <person name="Geiler-Samerotte K.A."/>
            <person name="Gerlach D."/>
            <person name="Hatcher P."/>
            <person name="Jogdeo S."/>
            <person name="Krijgsveld J."/>
            <person name="Kriventseva E.V."/>
            <person name="Kultz D."/>
            <person name="Laforsch C."/>
            <person name="Lindquist E."/>
            <person name="Lopez J."/>
            <person name="Manak J.R."/>
            <person name="Muller J."/>
            <person name="Pangilinan J."/>
            <person name="Patwardhan R.P."/>
            <person name="Pitluck S."/>
            <person name="Pritham E.J."/>
            <person name="Rechtsteiner A."/>
            <person name="Rho M."/>
            <person name="Rogozin I.B."/>
            <person name="Sakarya O."/>
            <person name="Salamov A."/>
            <person name="Schaack S."/>
            <person name="Shapiro H."/>
            <person name="Shiga Y."/>
            <person name="Skalitzky C."/>
            <person name="Smith Z."/>
            <person name="Souvorov A."/>
            <person name="Sung W."/>
            <person name="Tang Z."/>
            <person name="Tsuchiya D."/>
            <person name="Tu H."/>
            <person name="Vos H."/>
            <person name="Wang M."/>
            <person name="Wolf Y.I."/>
            <person name="Yamagata H."/>
            <person name="Yamada T."/>
            <person name="Ye Y."/>
            <person name="Shaw J.R."/>
            <person name="Andrews J."/>
            <person name="Crease T.J."/>
            <person name="Tang H."/>
            <person name="Lucas S.M."/>
            <person name="Robertson H.M."/>
            <person name="Bork P."/>
            <person name="Koonin E.V."/>
            <person name="Zdobnov E.M."/>
            <person name="Grigoriev I.V."/>
            <person name="Lynch M."/>
            <person name="Boore J.L."/>
        </authorList>
    </citation>
    <scope>NUCLEOTIDE SEQUENCE [LARGE SCALE GENOMIC DNA]</scope>
</reference>
<dbReference type="Proteomes" id="UP000000305">
    <property type="component" value="Unassembled WGS sequence"/>
</dbReference>
<dbReference type="EMBL" id="GL732528">
    <property type="protein sequence ID" value="EFX87315.1"/>
    <property type="molecule type" value="Genomic_DNA"/>
</dbReference>
<name>E9FZ65_DAPPU</name>
<dbReference type="HOGENOM" id="CLU_3089357_0_0_1"/>
<dbReference type="InParanoid" id="E9FZ65"/>
<evidence type="ECO:0000313" key="2">
    <source>
        <dbReference type="Proteomes" id="UP000000305"/>
    </source>
</evidence>
<keyword evidence="2" id="KW-1185">Reference proteome</keyword>
<gene>
    <name evidence="1" type="ORF">DAPPUDRAFT_312482</name>
</gene>
<proteinExistence type="predicted"/>
<sequence>MSGIKNQKRRCINYIPKASDLETGRRRIAVFTVNEVGASCLMLAFGDVLMSG</sequence>
<organism evidence="1 2">
    <name type="scientific">Daphnia pulex</name>
    <name type="common">Water flea</name>
    <dbReference type="NCBI Taxonomy" id="6669"/>
    <lineage>
        <taxon>Eukaryota</taxon>
        <taxon>Metazoa</taxon>
        <taxon>Ecdysozoa</taxon>
        <taxon>Arthropoda</taxon>
        <taxon>Crustacea</taxon>
        <taxon>Branchiopoda</taxon>
        <taxon>Diplostraca</taxon>
        <taxon>Cladocera</taxon>
        <taxon>Anomopoda</taxon>
        <taxon>Daphniidae</taxon>
        <taxon>Daphnia</taxon>
    </lineage>
</organism>
<evidence type="ECO:0000313" key="1">
    <source>
        <dbReference type="EMBL" id="EFX87315.1"/>
    </source>
</evidence>